<dbReference type="EC" id="3.3.2.10" evidence="3"/>
<evidence type="ECO:0000256" key="7">
    <source>
        <dbReference type="ARBA" id="ARBA00058358"/>
    </source>
</evidence>
<dbReference type="PRINTS" id="PR00412">
    <property type="entry name" value="EPOXHYDRLASE"/>
</dbReference>
<dbReference type="GO" id="GO:0004301">
    <property type="term" value="F:epoxide hydrolase activity"/>
    <property type="evidence" value="ECO:0007669"/>
    <property type="project" value="UniProtKB-EC"/>
</dbReference>
<dbReference type="STRING" id="3821.A0A151TVX9"/>
<dbReference type="InterPro" id="IPR000073">
    <property type="entry name" value="AB_hydrolase_1"/>
</dbReference>
<dbReference type="Gramene" id="C.cajan_10145.t">
    <property type="protein sequence ID" value="C.cajan_10145.t"/>
    <property type="gene ID" value="C.cajan_10145"/>
</dbReference>
<dbReference type="PANTHER" id="PTHR43329">
    <property type="entry name" value="EPOXIDE HYDROLASE"/>
    <property type="match status" value="1"/>
</dbReference>
<comment type="catalytic activity">
    <reaction evidence="6">
        <text>an epoxide + H2O = an ethanediol</text>
        <dbReference type="Rhea" id="RHEA:19037"/>
        <dbReference type="ChEBI" id="CHEBI:15377"/>
        <dbReference type="ChEBI" id="CHEBI:32955"/>
        <dbReference type="ChEBI" id="CHEBI:140594"/>
        <dbReference type="EC" id="3.3.2.10"/>
    </reaction>
    <physiologicalReaction direction="left-to-right" evidence="6">
        <dbReference type="Rhea" id="RHEA:19038"/>
    </physiologicalReaction>
</comment>
<evidence type="ECO:0000313" key="10">
    <source>
        <dbReference type="EMBL" id="KYP71186.1"/>
    </source>
</evidence>
<organism evidence="10 11">
    <name type="scientific">Cajanus cajan</name>
    <name type="common">Pigeon pea</name>
    <name type="synonym">Cajanus indicus</name>
    <dbReference type="NCBI Taxonomy" id="3821"/>
    <lineage>
        <taxon>Eukaryota</taxon>
        <taxon>Viridiplantae</taxon>
        <taxon>Streptophyta</taxon>
        <taxon>Embryophyta</taxon>
        <taxon>Tracheophyta</taxon>
        <taxon>Spermatophyta</taxon>
        <taxon>Magnoliopsida</taxon>
        <taxon>eudicotyledons</taxon>
        <taxon>Gunneridae</taxon>
        <taxon>Pentapetalae</taxon>
        <taxon>rosids</taxon>
        <taxon>fabids</taxon>
        <taxon>Fabales</taxon>
        <taxon>Fabaceae</taxon>
        <taxon>Papilionoideae</taxon>
        <taxon>50 kb inversion clade</taxon>
        <taxon>NPAAA clade</taxon>
        <taxon>indigoferoid/millettioid clade</taxon>
        <taxon>Phaseoleae</taxon>
        <taxon>Cajanus</taxon>
    </lineage>
</organism>
<keyword evidence="11" id="KW-1185">Reference proteome</keyword>
<dbReference type="Gene3D" id="3.40.50.1820">
    <property type="entry name" value="alpha/beta hydrolase"/>
    <property type="match status" value="1"/>
</dbReference>
<evidence type="ECO:0000256" key="4">
    <source>
        <dbReference type="ARBA" id="ARBA00022801"/>
    </source>
</evidence>
<comment type="subunit">
    <text evidence="2">Homodimer.</text>
</comment>
<comment type="pathway">
    <text evidence="1">Secondary metabolite biosynthesis; terpenoid biosynthesis.</text>
</comment>
<comment type="function">
    <text evidence="7">Epoxide hydrolase involved in the biosynthesis of cucurbitacin and mogroside tetracyclic triterpene natural products (e.g. siamenoside I and mogrosides IV, V and VI). Cucurbitacins have cytotoxic properties and exhibit deterrent taste as a defense barrier against herbivores. Mogrosides are nonsugar highly oxygenated compounds used as high-intensity zero-calorie sweeteners; they also possess pharmacological properties such as regulating immunity, lowering blood sugar and lipid levels, protecting the liver, and acting as antioxidants and antitumor agents. Catalyzes the hydrolysis of aromatic epoxide-containing substrates, such as the conversion of 24,25-epoxycucurbitadienol to 24,25-dihydroxycucurbitadienol.</text>
</comment>
<evidence type="ECO:0000256" key="1">
    <source>
        <dbReference type="ARBA" id="ARBA00004721"/>
    </source>
</evidence>
<evidence type="ECO:0000313" key="11">
    <source>
        <dbReference type="Proteomes" id="UP000075243"/>
    </source>
</evidence>
<sequence>MEGIVHRRVQVNGIKMHVAEKGEGPVVLFLHGFPELWYSWRHQILALSSLGYRAVAPDLRGYGDTEAPPSISSYTCFHIVGDLVALIDSLGVEQVFLVAHDWGAVIGWYLCMFRPEKVKAYVCLSVPLLHRDANVRTVDGMRAMHGDDYYVCRFQKPGEIEAQMAQVGTEYVLKNILTTRKPGPPIFPKGEYGTGFNPDMTDALPSWLTQHDLAYYVSKYEKTGFIGGLNYYRNLNSNWELTAPWSGVQIKVPVKFITGSWFVSRKASSSPTKVFSHDAFDRSGYLSVVGDRFKSVFVVRRISNCVWGIRNFVVHGCEDSNGEPLSPIVFKQYRMQVLQSIKIIHFLKSRCDYSNLSFSGNVDGKTVSTRICDKVFVKLHGFLPMMSFTDTEILDDAFKWMAKIDKFEHKHFRLRPEYRVVGGLLNRIKVATEIKDKFVLQNKLNRSLRLICLVDTSKHLNDNAIVRTFRTDLLCHEFGSHIKAVGACRGLVLVEVLFGGYLRKFNKRPPIQSTPFVDEYILKFHGLGYALNIGQYIYIQIYKKKYDGIGIVEGYSLTKDEWLTIDTNMELSYTEVDDTVRNGSFGLYFAERLHWLVLSYTINSYQILAYKFCDGQFEAVGLPRDVDLSRVELCSLVILDECLTFCGIFDDAELPFYVIRIWSMKQYGGQQCWSNTVTLHMCDWASGYMLPVCSTDYGIVYINNNSGMILRWNNIHRVVEHQMIEIIEIYHRMTIYEESLLWV</sequence>
<evidence type="ECO:0000256" key="6">
    <source>
        <dbReference type="ARBA" id="ARBA00051067"/>
    </source>
</evidence>
<dbReference type="InterPro" id="IPR000639">
    <property type="entry name" value="Epox_hydrolase-like"/>
</dbReference>
<dbReference type="Proteomes" id="UP000075243">
    <property type="component" value="Chromosome 3"/>
</dbReference>
<dbReference type="AlphaFoldDB" id="A0A151TVX9"/>
<accession>A0A151TVX9</accession>
<dbReference type="SUPFAM" id="SSF53474">
    <property type="entry name" value="alpha/beta-Hydrolases"/>
    <property type="match status" value="1"/>
</dbReference>
<feature type="domain" description="AB hydrolase-1" evidence="9">
    <location>
        <begin position="25"/>
        <end position="133"/>
    </location>
</feature>
<evidence type="ECO:0000259" key="9">
    <source>
        <dbReference type="Pfam" id="PF00561"/>
    </source>
</evidence>
<dbReference type="Pfam" id="PF00561">
    <property type="entry name" value="Abhydrolase_1"/>
    <property type="match status" value="1"/>
</dbReference>
<name>A0A151TVX9_CAJCA</name>
<evidence type="ECO:0000256" key="8">
    <source>
        <dbReference type="ARBA" id="ARBA00093212"/>
    </source>
</evidence>
<proteinExistence type="inferred from homology"/>
<comment type="similarity">
    <text evidence="5">Belongs to the AB hydrolase superfamily. Epoxide hydrolase family.</text>
</comment>
<evidence type="ECO:0000256" key="3">
    <source>
        <dbReference type="ARBA" id="ARBA00013006"/>
    </source>
</evidence>
<reference evidence="10 11" key="1">
    <citation type="journal article" date="2012" name="Nat. Biotechnol.">
        <title>Draft genome sequence of pigeonpea (Cajanus cajan), an orphan legume crop of resource-poor farmers.</title>
        <authorList>
            <person name="Varshney R.K."/>
            <person name="Chen W."/>
            <person name="Li Y."/>
            <person name="Bharti A.K."/>
            <person name="Saxena R.K."/>
            <person name="Schlueter J.A."/>
            <person name="Donoghue M.T."/>
            <person name="Azam S."/>
            <person name="Fan G."/>
            <person name="Whaley A.M."/>
            <person name="Farmer A.D."/>
            <person name="Sheridan J."/>
            <person name="Iwata A."/>
            <person name="Tuteja R."/>
            <person name="Penmetsa R.V."/>
            <person name="Wu W."/>
            <person name="Upadhyaya H.D."/>
            <person name="Yang S.P."/>
            <person name="Shah T."/>
            <person name="Saxena K.B."/>
            <person name="Michael T."/>
            <person name="McCombie W.R."/>
            <person name="Yang B."/>
            <person name="Zhang G."/>
            <person name="Yang H."/>
            <person name="Wang J."/>
            <person name="Spillane C."/>
            <person name="Cook D.R."/>
            <person name="May G.D."/>
            <person name="Xu X."/>
            <person name="Jackson S.A."/>
        </authorList>
    </citation>
    <scope>NUCLEOTIDE SEQUENCE [LARGE SCALE GENOMIC DNA]</scope>
    <source>
        <strain evidence="11">cv. Asha</strain>
    </source>
</reference>
<evidence type="ECO:0000256" key="5">
    <source>
        <dbReference type="ARBA" id="ARBA00038334"/>
    </source>
</evidence>
<evidence type="ECO:0000256" key="2">
    <source>
        <dbReference type="ARBA" id="ARBA00011738"/>
    </source>
</evidence>
<dbReference type="FunFam" id="3.40.50.1820:FF:000161">
    <property type="entry name" value="Epoxide hydrolase"/>
    <property type="match status" value="1"/>
</dbReference>
<dbReference type="EMBL" id="CM003605">
    <property type="protein sequence ID" value="KYP71186.1"/>
    <property type="molecule type" value="Genomic_DNA"/>
</dbReference>
<comment type="catalytic activity">
    <reaction evidence="8">
        <text>(24S)-24,25-epoxycucurbitadienol + H2O = (24R)-24,25-dihydroxycucurbitadienol</text>
        <dbReference type="Rhea" id="RHEA:81855"/>
        <dbReference type="ChEBI" id="CHEBI:15377"/>
        <dbReference type="ChEBI" id="CHEBI:229949"/>
        <dbReference type="ChEBI" id="CHEBI:229950"/>
    </reaction>
    <physiologicalReaction direction="left-to-right" evidence="8">
        <dbReference type="Rhea" id="RHEA:81856"/>
    </physiologicalReaction>
</comment>
<gene>
    <name evidence="10" type="ORF">KK1_010432</name>
</gene>
<dbReference type="InterPro" id="IPR029058">
    <property type="entry name" value="AB_hydrolase_fold"/>
</dbReference>
<protein>
    <recommendedName>
        <fullName evidence="3">soluble epoxide hydrolase</fullName>
        <ecNumber evidence="3">3.3.2.10</ecNumber>
    </recommendedName>
</protein>
<keyword evidence="4 10" id="KW-0378">Hydrolase</keyword>